<name>A0AA37BT08_9ARCH</name>
<dbReference type="Proteomes" id="UP000632195">
    <property type="component" value="Unassembled WGS sequence"/>
</dbReference>
<dbReference type="Gene3D" id="3.90.1150.10">
    <property type="entry name" value="Aspartate Aminotransferase, domain 1"/>
    <property type="match status" value="1"/>
</dbReference>
<dbReference type="GO" id="GO:0005737">
    <property type="term" value="C:cytoplasm"/>
    <property type="evidence" value="ECO:0007669"/>
    <property type="project" value="TreeGrafter"/>
</dbReference>
<reference evidence="4" key="2">
    <citation type="submission" date="2022-09" db="EMBL/GenBank/DDBJ databases">
        <authorList>
            <person name="Sun Q."/>
            <person name="Ohkuma M."/>
        </authorList>
    </citation>
    <scope>NUCLEOTIDE SEQUENCE</scope>
    <source>
        <strain evidence="4">JCM 13583</strain>
    </source>
</reference>
<evidence type="ECO:0000256" key="1">
    <source>
        <dbReference type="ARBA" id="ARBA00001933"/>
    </source>
</evidence>
<evidence type="ECO:0008006" key="6">
    <source>
        <dbReference type="Google" id="ProtNLM"/>
    </source>
</evidence>
<dbReference type="AlphaFoldDB" id="A0AA37BT08"/>
<keyword evidence="3" id="KW-0456">Lyase</keyword>
<reference evidence="4" key="1">
    <citation type="journal article" date="2014" name="Int. J. Syst. Evol. Microbiol.">
        <title>Complete genome sequence of Corynebacterium casei LMG S-19264T (=DSM 44701T), isolated from a smear-ripened cheese.</title>
        <authorList>
            <consortium name="US DOE Joint Genome Institute (JGI-PGF)"/>
            <person name="Walter F."/>
            <person name="Albersmeier A."/>
            <person name="Kalinowski J."/>
            <person name="Ruckert C."/>
        </authorList>
    </citation>
    <scope>NUCLEOTIDE SEQUENCE</scope>
    <source>
        <strain evidence="4">JCM 13583</strain>
    </source>
</reference>
<organism evidence="4 5">
    <name type="scientific">Thermogymnomonas acidicola</name>
    <dbReference type="NCBI Taxonomy" id="399579"/>
    <lineage>
        <taxon>Archaea</taxon>
        <taxon>Methanobacteriati</taxon>
        <taxon>Thermoplasmatota</taxon>
        <taxon>Thermoplasmata</taxon>
        <taxon>Thermoplasmatales</taxon>
        <taxon>Thermogymnomonas</taxon>
    </lineage>
</organism>
<evidence type="ECO:0000313" key="5">
    <source>
        <dbReference type="Proteomes" id="UP000632195"/>
    </source>
</evidence>
<dbReference type="InterPro" id="IPR015424">
    <property type="entry name" value="PyrdxlP-dep_Trfase"/>
</dbReference>
<dbReference type="FunFam" id="3.40.640.10:FF:000046">
    <property type="entry name" value="Cystathionine gamma-lyase"/>
    <property type="match status" value="1"/>
</dbReference>
<keyword evidence="2" id="KW-0663">Pyridoxal phosphate</keyword>
<dbReference type="SUPFAM" id="SSF53383">
    <property type="entry name" value="PLP-dependent transferases"/>
    <property type="match status" value="1"/>
</dbReference>
<comment type="cofactor">
    <cofactor evidence="1">
        <name>pyridoxal 5'-phosphate</name>
        <dbReference type="ChEBI" id="CHEBI:597326"/>
    </cofactor>
</comment>
<dbReference type="GO" id="GO:0030170">
    <property type="term" value="F:pyridoxal phosphate binding"/>
    <property type="evidence" value="ECO:0007669"/>
    <property type="project" value="InterPro"/>
</dbReference>
<evidence type="ECO:0000256" key="2">
    <source>
        <dbReference type="ARBA" id="ARBA00022898"/>
    </source>
</evidence>
<gene>
    <name evidence="4" type="ORF">GCM10007108_16380</name>
</gene>
<proteinExistence type="predicted"/>
<dbReference type="InterPro" id="IPR000277">
    <property type="entry name" value="Cys/Met-Metab_PyrdxlP-dep_enz"/>
</dbReference>
<dbReference type="CDD" id="cd00614">
    <property type="entry name" value="CGS_like"/>
    <property type="match status" value="1"/>
</dbReference>
<accession>A0AA37BT08</accession>
<dbReference type="InterPro" id="IPR015422">
    <property type="entry name" value="PyrdxlP-dep_Trfase_small"/>
</dbReference>
<dbReference type="EMBL" id="BMNY01000003">
    <property type="protein sequence ID" value="GGM78917.1"/>
    <property type="molecule type" value="Genomic_DNA"/>
</dbReference>
<evidence type="ECO:0000313" key="4">
    <source>
        <dbReference type="EMBL" id="GGM78917.1"/>
    </source>
</evidence>
<dbReference type="Gene3D" id="3.40.640.10">
    <property type="entry name" value="Type I PLP-dependent aspartate aminotransferase-like (Major domain)"/>
    <property type="match status" value="1"/>
</dbReference>
<keyword evidence="5" id="KW-1185">Reference proteome</keyword>
<sequence>MRSPASFHRDTEDPVAHSLVFPIYQTSSFLMPEGEHYRYGREWNPTVEELARKMDMLEGTPSSTCFSSGMGAITSLLLSHLRPGSRLLIHRDMFSRTYRFAREFLASFGVSVSVAEPGSEEFIRMVRSEKPDMALLESVTNPVLRVMDIPRIAEACREVGARFIVDSTLATPVNQKPFGMGADAVIHSASKFLSGHNDVIAGTLSGREEIVRRADDMRRNLGSTLDPQSAFLVMRGLRTLEVRMERINRDAERVAEELCSLEHVRDVIYPGLKEHPDHDISRRVLCHPGGVITFHLSEDIDPQAFMRALGVVAPANTLGGVFSTISQPYTMSHRGLSEEEKEKLGITRGMMRLSVGLEGADAIVEDIRGAISRARLYSPHLGQ</sequence>
<dbReference type="PANTHER" id="PTHR11808">
    <property type="entry name" value="TRANS-SULFURATION ENZYME FAMILY MEMBER"/>
    <property type="match status" value="1"/>
</dbReference>
<comment type="caution">
    <text evidence="4">The sequence shown here is derived from an EMBL/GenBank/DDBJ whole genome shotgun (WGS) entry which is preliminary data.</text>
</comment>
<dbReference type="PANTHER" id="PTHR11808:SF50">
    <property type="entry name" value="CYSTATHIONINE BETA-LYASE"/>
    <property type="match status" value="1"/>
</dbReference>
<evidence type="ECO:0000256" key="3">
    <source>
        <dbReference type="ARBA" id="ARBA00023239"/>
    </source>
</evidence>
<dbReference type="GO" id="GO:0019346">
    <property type="term" value="P:transsulfuration"/>
    <property type="evidence" value="ECO:0007669"/>
    <property type="project" value="InterPro"/>
</dbReference>
<dbReference type="PIRSF" id="PIRSF001434">
    <property type="entry name" value="CGS"/>
    <property type="match status" value="1"/>
</dbReference>
<dbReference type="Pfam" id="PF01053">
    <property type="entry name" value="Cys_Met_Meta_PP"/>
    <property type="match status" value="1"/>
</dbReference>
<dbReference type="GO" id="GO:0047804">
    <property type="term" value="F:cysteine-S-conjugate beta-lyase activity"/>
    <property type="evidence" value="ECO:0007669"/>
    <property type="project" value="UniProtKB-ARBA"/>
</dbReference>
<protein>
    <recommendedName>
        <fullName evidence="6">Cystathionine gamma-synthase</fullName>
    </recommendedName>
</protein>
<dbReference type="InterPro" id="IPR015421">
    <property type="entry name" value="PyrdxlP-dep_Trfase_major"/>
</dbReference>